<dbReference type="PANTHER" id="PTHR43725">
    <property type="entry name" value="UDP-GLUCOSE 4-EPIMERASE"/>
    <property type="match status" value="1"/>
</dbReference>
<evidence type="ECO:0000313" key="7">
    <source>
        <dbReference type="EMBL" id="CUS56079.1"/>
    </source>
</evidence>
<dbReference type="Gene3D" id="3.90.25.10">
    <property type="entry name" value="UDP-galactose 4-epimerase, domain 1"/>
    <property type="match status" value="1"/>
</dbReference>
<dbReference type="PANTHER" id="PTHR43725:SF47">
    <property type="entry name" value="UDP-GLUCOSE 4-EPIMERASE"/>
    <property type="match status" value="1"/>
</dbReference>
<evidence type="ECO:0000256" key="5">
    <source>
        <dbReference type="ARBA" id="ARBA00023235"/>
    </source>
</evidence>
<gene>
    <name evidence="7" type="ORF">MGWOODY_Hyp2537</name>
</gene>
<dbReference type="InterPro" id="IPR036291">
    <property type="entry name" value="NAD(P)-bd_dom_sf"/>
</dbReference>
<dbReference type="InterPro" id="IPR016040">
    <property type="entry name" value="NAD(P)-bd_dom"/>
</dbReference>
<reference evidence="7" key="1">
    <citation type="submission" date="2015-10" db="EMBL/GenBank/DDBJ databases">
        <authorList>
            <person name="Gilbert D.G."/>
        </authorList>
    </citation>
    <scope>NUCLEOTIDE SEQUENCE</scope>
</reference>
<dbReference type="Gene3D" id="3.40.50.720">
    <property type="entry name" value="NAD(P)-binding Rossmann-like Domain"/>
    <property type="match status" value="1"/>
</dbReference>
<dbReference type="Pfam" id="PF16363">
    <property type="entry name" value="GDP_Man_Dehyd"/>
    <property type="match status" value="1"/>
</dbReference>
<dbReference type="NCBIfam" id="NF007956">
    <property type="entry name" value="PRK10675.1"/>
    <property type="match status" value="1"/>
</dbReference>
<sequence length="353" mass="38061">MSKFMQGNSKRILVPGGAGYIGSHTCVELLNRGYTPVIVDNFVNSSMAAIDRICQITGANDVPVIEADIRDTEAMIGALREHECEAVIHFAGLKAVGESTANPLDYYSNNVQGSLSLLDAMKQTGVGHIVFSSSATVYGTPVSLPYTEDHPLAPTNPYGMTKYAVELMLNDLVASGAGINAGILRYFNPIGAHPTGLIGEDPNGVPNNLMPFVAQVAVGRRPHLNVFGNDYDTPDGTGVRDYIHVVDLAEAHIVALEKLLESPDSFTVNLGSGNGYSVLDVVKAFEQASGREIPLNFAERRAGDLPAYWADPSYAMELLGWKTRLTLEDMCRDQWAWQSGNPEGYPQREVGAA</sequence>
<dbReference type="CDD" id="cd05247">
    <property type="entry name" value="UDP_G4E_1_SDR_e"/>
    <property type="match status" value="1"/>
</dbReference>
<dbReference type="EC" id="5.1.3.2" evidence="3"/>
<organism evidence="7">
    <name type="scientific">hydrothermal vent metagenome</name>
    <dbReference type="NCBI Taxonomy" id="652676"/>
    <lineage>
        <taxon>unclassified sequences</taxon>
        <taxon>metagenomes</taxon>
        <taxon>ecological metagenomes</taxon>
    </lineage>
</organism>
<protein>
    <recommendedName>
        <fullName evidence="3">UDP-glucose 4-epimerase</fullName>
        <ecNumber evidence="3">5.1.3.2</ecNumber>
    </recommendedName>
</protein>
<evidence type="ECO:0000256" key="3">
    <source>
        <dbReference type="ARBA" id="ARBA00013189"/>
    </source>
</evidence>
<dbReference type="NCBIfam" id="TIGR01179">
    <property type="entry name" value="galE"/>
    <property type="match status" value="1"/>
</dbReference>
<dbReference type="SUPFAM" id="SSF51735">
    <property type="entry name" value="NAD(P)-binding Rossmann-fold domains"/>
    <property type="match status" value="1"/>
</dbReference>
<dbReference type="EMBL" id="CZQD01000018">
    <property type="protein sequence ID" value="CUS56079.1"/>
    <property type="molecule type" value="Genomic_DNA"/>
</dbReference>
<comment type="cofactor">
    <cofactor evidence="2">
        <name>NAD(+)</name>
        <dbReference type="ChEBI" id="CHEBI:57540"/>
    </cofactor>
</comment>
<dbReference type="GO" id="GO:0005829">
    <property type="term" value="C:cytosol"/>
    <property type="evidence" value="ECO:0007669"/>
    <property type="project" value="TreeGrafter"/>
</dbReference>
<accession>A0A160U190</accession>
<dbReference type="InterPro" id="IPR005886">
    <property type="entry name" value="UDP_G4E"/>
</dbReference>
<dbReference type="AlphaFoldDB" id="A0A160U190"/>
<dbReference type="GO" id="GO:0006012">
    <property type="term" value="P:galactose metabolic process"/>
    <property type="evidence" value="ECO:0007669"/>
    <property type="project" value="InterPro"/>
</dbReference>
<keyword evidence="5 7" id="KW-0413">Isomerase</keyword>
<name>A0A160U190_9ZZZZ</name>
<feature type="domain" description="NAD(P)-binding" evidence="6">
    <location>
        <begin position="13"/>
        <end position="333"/>
    </location>
</feature>
<evidence type="ECO:0000256" key="2">
    <source>
        <dbReference type="ARBA" id="ARBA00001911"/>
    </source>
</evidence>
<dbReference type="GO" id="GO:0003978">
    <property type="term" value="F:UDP-glucose 4-epimerase activity"/>
    <property type="evidence" value="ECO:0007669"/>
    <property type="project" value="UniProtKB-EC"/>
</dbReference>
<proteinExistence type="predicted"/>
<evidence type="ECO:0000259" key="6">
    <source>
        <dbReference type="Pfam" id="PF16363"/>
    </source>
</evidence>
<comment type="catalytic activity">
    <reaction evidence="1">
        <text>UDP-alpha-D-glucose = UDP-alpha-D-galactose</text>
        <dbReference type="Rhea" id="RHEA:22168"/>
        <dbReference type="ChEBI" id="CHEBI:58885"/>
        <dbReference type="ChEBI" id="CHEBI:66914"/>
        <dbReference type="EC" id="5.1.3.2"/>
    </reaction>
</comment>
<evidence type="ECO:0000256" key="1">
    <source>
        <dbReference type="ARBA" id="ARBA00000083"/>
    </source>
</evidence>
<evidence type="ECO:0000256" key="4">
    <source>
        <dbReference type="ARBA" id="ARBA00023027"/>
    </source>
</evidence>
<keyword evidence="4" id="KW-0520">NAD</keyword>